<evidence type="ECO:0000313" key="3">
    <source>
        <dbReference type="Proteomes" id="UP000268233"/>
    </source>
</evidence>
<organism evidence="2 3">
    <name type="scientific">Haloarcula quadrata</name>
    <dbReference type="NCBI Taxonomy" id="182779"/>
    <lineage>
        <taxon>Archaea</taxon>
        <taxon>Methanobacteriati</taxon>
        <taxon>Methanobacteriota</taxon>
        <taxon>Stenosarchaea group</taxon>
        <taxon>Halobacteria</taxon>
        <taxon>Halobacteriales</taxon>
        <taxon>Haloarculaceae</taxon>
        <taxon>Haloarcula</taxon>
    </lineage>
</organism>
<accession>A0A495R8E4</accession>
<proteinExistence type="predicted"/>
<keyword evidence="3" id="KW-1185">Reference proteome</keyword>
<name>A0A495R8E4_9EURY</name>
<feature type="region of interest" description="Disordered" evidence="1">
    <location>
        <begin position="1"/>
        <end position="28"/>
    </location>
</feature>
<comment type="caution">
    <text evidence="2">The sequence shown here is derived from an EMBL/GenBank/DDBJ whole genome shotgun (WGS) entry which is preliminary data.</text>
</comment>
<dbReference type="AlphaFoldDB" id="A0A495R8E4"/>
<reference evidence="2 3" key="1">
    <citation type="submission" date="2018-10" db="EMBL/GenBank/DDBJ databases">
        <title>Genomic Encyclopedia of Archaeal and Bacterial Type Strains, Phase II (KMG-II): from individual species to whole genera.</title>
        <authorList>
            <person name="Goeker M."/>
        </authorList>
    </citation>
    <scope>NUCLEOTIDE SEQUENCE [LARGE SCALE GENOMIC DNA]</scope>
    <source>
        <strain evidence="2 3">DSM 11927</strain>
    </source>
</reference>
<feature type="compositionally biased region" description="Basic and acidic residues" evidence="1">
    <location>
        <begin position="19"/>
        <end position="28"/>
    </location>
</feature>
<evidence type="ECO:0000313" key="2">
    <source>
        <dbReference type="EMBL" id="RKS83354.1"/>
    </source>
</evidence>
<gene>
    <name evidence="2" type="ORF">BDK61_2736</name>
</gene>
<protein>
    <submittedName>
        <fullName evidence="2">Uncharacterized protein</fullName>
    </submittedName>
</protein>
<evidence type="ECO:0000256" key="1">
    <source>
        <dbReference type="SAM" id="MobiDB-lite"/>
    </source>
</evidence>
<dbReference type="EMBL" id="RBWW01000001">
    <property type="protein sequence ID" value="RKS83354.1"/>
    <property type="molecule type" value="Genomic_DNA"/>
</dbReference>
<dbReference type="Proteomes" id="UP000268233">
    <property type="component" value="Unassembled WGS sequence"/>
</dbReference>
<dbReference type="RefSeq" id="WP_121303447.1">
    <property type="nucleotide sequence ID" value="NZ_RBWW01000001.1"/>
</dbReference>
<sequence length="63" mass="7154">MTDPSEAIVVRRTPAGGTPRRDRYEPRSDGRYDHVEEEWTGCAWRPVGRQIVDSVVVVQEVDA</sequence>